<evidence type="ECO:0000256" key="6">
    <source>
        <dbReference type="SAM" id="Phobius"/>
    </source>
</evidence>
<reference evidence="7 8" key="1">
    <citation type="submission" date="2024-09" db="EMBL/GenBank/DDBJ databases">
        <title>Itraconazole resistance in Madurella fahalii resulting from another homologue of gene encoding cytochrome P450 14-alpha sterol demethylase (CYP51).</title>
        <authorList>
            <person name="Yoshioka I."/>
            <person name="Fahal A.H."/>
            <person name="Kaneko S."/>
            <person name="Yaguchi T."/>
        </authorList>
    </citation>
    <scope>NUCLEOTIDE SEQUENCE [LARGE SCALE GENOMIC DNA]</scope>
    <source>
        <strain evidence="7 8">IFM 68171</strain>
    </source>
</reference>
<dbReference type="Proteomes" id="UP001628179">
    <property type="component" value="Unassembled WGS sequence"/>
</dbReference>
<sequence length="419" mass="45381">MSDGYDCPWDGCTRHGGGICIPISPPVDDIWSPTRKRITAGEDHLLLSPPGNSPPEIFPFYTPSFDLAVAGAFIFSTLTLVHTYLAWRTKTVLLIMCVYAGAALTTGFLLRIILSSPSSASSHPSSKSASLLHSVMALLLGAPASVLGFLLIMTYTRLTWWAVPPPHRRPAALWLPPAFQTTCLAAPQVLGDALAFFGSGFLFIPPGPPRMAAAGAVVDVLAWAVLSGMAVRFVWVISTARRFAARARAPGSGGRCAVTGGLLPEVELGARRLGVVLALSSLLLVVLGIDRVFSKDAVTLLRFLPASEARERLSVVVTEEWPEYLLYYIPAAGILLLMAIYHPGFYLPRRLTGMRLRTKELLRDEERLRCEDRSAMSSPSSVDESDLKCWDSPGSCGESSTTVTSDQSDSGSRRWTMAW</sequence>
<evidence type="ECO:0000256" key="5">
    <source>
        <dbReference type="SAM" id="MobiDB-lite"/>
    </source>
</evidence>
<evidence type="ECO:0000256" key="1">
    <source>
        <dbReference type="ARBA" id="ARBA00004141"/>
    </source>
</evidence>
<feature type="transmembrane region" description="Helical" evidence="6">
    <location>
        <begin position="135"/>
        <end position="155"/>
    </location>
</feature>
<dbReference type="PANTHER" id="PTHR31465:SF28">
    <property type="entry name" value="DOMAIN PROTEIN, PUTATIVE-RELATED"/>
    <property type="match status" value="1"/>
</dbReference>
<comment type="caution">
    <text evidence="7">The sequence shown here is derived from an EMBL/GenBank/DDBJ whole genome shotgun (WGS) entry which is preliminary data.</text>
</comment>
<keyword evidence="8" id="KW-1185">Reference proteome</keyword>
<feature type="transmembrane region" description="Helical" evidence="6">
    <location>
        <begin position="273"/>
        <end position="293"/>
    </location>
</feature>
<feature type="transmembrane region" description="Helical" evidence="6">
    <location>
        <begin position="67"/>
        <end position="87"/>
    </location>
</feature>
<organism evidence="7 8">
    <name type="scientific">Madurella fahalii</name>
    <dbReference type="NCBI Taxonomy" id="1157608"/>
    <lineage>
        <taxon>Eukaryota</taxon>
        <taxon>Fungi</taxon>
        <taxon>Dikarya</taxon>
        <taxon>Ascomycota</taxon>
        <taxon>Pezizomycotina</taxon>
        <taxon>Sordariomycetes</taxon>
        <taxon>Sordariomycetidae</taxon>
        <taxon>Sordariales</taxon>
        <taxon>Sordariales incertae sedis</taxon>
        <taxon>Madurella</taxon>
    </lineage>
</organism>
<keyword evidence="2 6" id="KW-0812">Transmembrane</keyword>
<keyword evidence="3 6" id="KW-1133">Transmembrane helix</keyword>
<comment type="subcellular location">
    <subcellularLocation>
        <location evidence="1">Membrane</location>
        <topology evidence="1">Multi-pass membrane protein</topology>
    </subcellularLocation>
</comment>
<accession>A0ABQ0G169</accession>
<feature type="transmembrane region" description="Helical" evidence="6">
    <location>
        <begin position="93"/>
        <end position="114"/>
    </location>
</feature>
<feature type="compositionally biased region" description="Low complexity" evidence="5">
    <location>
        <begin position="399"/>
        <end position="410"/>
    </location>
</feature>
<dbReference type="EMBL" id="BAAFSV010000001">
    <property type="protein sequence ID" value="GAB1311503.1"/>
    <property type="molecule type" value="Genomic_DNA"/>
</dbReference>
<feature type="transmembrane region" description="Helical" evidence="6">
    <location>
        <begin position="325"/>
        <end position="347"/>
    </location>
</feature>
<dbReference type="InterPro" id="IPR007568">
    <property type="entry name" value="RTA1"/>
</dbReference>
<protein>
    <submittedName>
        <fullName evidence="7">Uncharacterized protein</fullName>
    </submittedName>
</protein>
<evidence type="ECO:0000256" key="2">
    <source>
        <dbReference type="ARBA" id="ARBA00022692"/>
    </source>
</evidence>
<dbReference type="RefSeq" id="XP_070913236.1">
    <property type="nucleotide sequence ID" value="XM_071057135.1"/>
</dbReference>
<dbReference type="PANTHER" id="PTHR31465">
    <property type="entry name" value="PROTEIN RTA1-RELATED"/>
    <property type="match status" value="1"/>
</dbReference>
<feature type="transmembrane region" description="Helical" evidence="6">
    <location>
        <begin position="211"/>
        <end position="238"/>
    </location>
</feature>
<dbReference type="GeneID" id="98172458"/>
<proteinExistence type="predicted"/>
<name>A0ABQ0G169_9PEZI</name>
<evidence type="ECO:0000256" key="4">
    <source>
        <dbReference type="ARBA" id="ARBA00023136"/>
    </source>
</evidence>
<evidence type="ECO:0000256" key="3">
    <source>
        <dbReference type="ARBA" id="ARBA00022989"/>
    </source>
</evidence>
<gene>
    <name evidence="7" type="ORF">MFIFM68171_01713</name>
</gene>
<evidence type="ECO:0000313" key="8">
    <source>
        <dbReference type="Proteomes" id="UP001628179"/>
    </source>
</evidence>
<keyword evidence="4 6" id="KW-0472">Membrane</keyword>
<evidence type="ECO:0000313" key="7">
    <source>
        <dbReference type="EMBL" id="GAB1311503.1"/>
    </source>
</evidence>
<feature type="region of interest" description="Disordered" evidence="5">
    <location>
        <begin position="373"/>
        <end position="419"/>
    </location>
</feature>